<dbReference type="Proteomes" id="UP001239445">
    <property type="component" value="Unassembled WGS sequence"/>
</dbReference>
<organism evidence="4 5">
    <name type="scientific">Echria macrotheca</name>
    <dbReference type="NCBI Taxonomy" id="438768"/>
    <lineage>
        <taxon>Eukaryota</taxon>
        <taxon>Fungi</taxon>
        <taxon>Dikarya</taxon>
        <taxon>Ascomycota</taxon>
        <taxon>Pezizomycotina</taxon>
        <taxon>Sordariomycetes</taxon>
        <taxon>Sordariomycetidae</taxon>
        <taxon>Sordariales</taxon>
        <taxon>Schizotheciaceae</taxon>
        <taxon>Echria</taxon>
    </lineage>
</organism>
<name>A0AAJ0BD78_9PEZI</name>
<reference evidence="4" key="1">
    <citation type="submission" date="2023-06" db="EMBL/GenBank/DDBJ databases">
        <title>Genome-scale phylogeny and comparative genomics of the fungal order Sordariales.</title>
        <authorList>
            <consortium name="Lawrence Berkeley National Laboratory"/>
            <person name="Hensen N."/>
            <person name="Bonometti L."/>
            <person name="Westerberg I."/>
            <person name="Brannstrom I.O."/>
            <person name="Guillou S."/>
            <person name="Cros-Aarteil S."/>
            <person name="Calhoun S."/>
            <person name="Haridas S."/>
            <person name="Kuo A."/>
            <person name="Mondo S."/>
            <person name="Pangilinan J."/>
            <person name="Riley R."/>
            <person name="Labutti K."/>
            <person name="Andreopoulos B."/>
            <person name="Lipzen A."/>
            <person name="Chen C."/>
            <person name="Yanf M."/>
            <person name="Daum C."/>
            <person name="Ng V."/>
            <person name="Clum A."/>
            <person name="Steindorff A."/>
            <person name="Ohm R."/>
            <person name="Martin F."/>
            <person name="Silar P."/>
            <person name="Natvig D."/>
            <person name="Lalanne C."/>
            <person name="Gautier V."/>
            <person name="Ament-Velasquez S.L."/>
            <person name="Kruys A."/>
            <person name="Hutchinson M.I."/>
            <person name="Powell A.J."/>
            <person name="Barry K."/>
            <person name="Miller A.N."/>
            <person name="Grigoriev I.V."/>
            <person name="Debuchy R."/>
            <person name="Gladieux P."/>
            <person name="Thoren M.H."/>
            <person name="Johannesson H."/>
        </authorList>
    </citation>
    <scope>NUCLEOTIDE SEQUENCE</scope>
    <source>
        <strain evidence="4">PSN4</strain>
    </source>
</reference>
<dbReference type="PANTHER" id="PTHR31836">
    <property type="match status" value="1"/>
</dbReference>
<evidence type="ECO:0000256" key="3">
    <source>
        <dbReference type="SAM" id="SignalP"/>
    </source>
</evidence>
<feature type="compositionally biased region" description="Pro residues" evidence="2">
    <location>
        <begin position="105"/>
        <end position="134"/>
    </location>
</feature>
<dbReference type="SUPFAM" id="SSF50685">
    <property type="entry name" value="Barwin-like endoglucanases"/>
    <property type="match status" value="1"/>
</dbReference>
<keyword evidence="1 3" id="KW-0732">Signal</keyword>
<dbReference type="EMBL" id="MU839835">
    <property type="protein sequence ID" value="KAK1754627.1"/>
    <property type="molecule type" value="Genomic_DNA"/>
</dbReference>
<evidence type="ECO:0000313" key="4">
    <source>
        <dbReference type="EMBL" id="KAK1754627.1"/>
    </source>
</evidence>
<evidence type="ECO:0000313" key="5">
    <source>
        <dbReference type="Proteomes" id="UP001239445"/>
    </source>
</evidence>
<sequence>MKTAVFVLGMLASVAIAKPHVHNHRRRAHPHPNKRDVVTDWVTETIWETVTELVDDSTTETIFPASHFVPPKPAAAATTSSKRPGQFFEGASSAPNNAPVQTAPAAPPAAQTPPPPPPPPPAPAPSPAPAPPAPAANSPSPSPQVQVANPVPAGAKSGDLTYFTLGLGACGNNDGGQDYAKNVVALSYLLMGERSNDNPYCGRTITVSYGGKTTTATVVDKCMDCAHDNIDGSQALFTFFQPLKTGRFQVQWWFND</sequence>
<evidence type="ECO:0000256" key="1">
    <source>
        <dbReference type="ARBA" id="ARBA00022729"/>
    </source>
</evidence>
<feature type="compositionally biased region" description="Low complexity" evidence="2">
    <location>
        <begin position="94"/>
        <end position="104"/>
    </location>
</feature>
<comment type="caution">
    <text evidence="4">The sequence shown here is derived from an EMBL/GenBank/DDBJ whole genome shotgun (WGS) entry which is preliminary data.</text>
</comment>
<feature type="compositionally biased region" description="Low complexity" evidence="2">
    <location>
        <begin position="135"/>
        <end position="152"/>
    </location>
</feature>
<proteinExistence type="predicted"/>
<keyword evidence="5" id="KW-1185">Reference proteome</keyword>
<dbReference type="Gene3D" id="2.40.40.10">
    <property type="entry name" value="RlpA-like domain"/>
    <property type="match status" value="1"/>
</dbReference>
<accession>A0AAJ0BD78</accession>
<dbReference type="InterPro" id="IPR051477">
    <property type="entry name" value="Expansin_CellWall"/>
</dbReference>
<dbReference type="CDD" id="cd22191">
    <property type="entry name" value="DPBB_RlpA_EXP_N-like"/>
    <property type="match status" value="1"/>
</dbReference>
<feature type="chain" id="PRO_5042479649" evidence="3">
    <location>
        <begin position="18"/>
        <end position="256"/>
    </location>
</feature>
<dbReference type="AlphaFoldDB" id="A0AAJ0BD78"/>
<gene>
    <name evidence="4" type="ORF">QBC47DRAFT_384457</name>
</gene>
<feature type="region of interest" description="Disordered" evidence="2">
    <location>
        <begin position="64"/>
        <end position="152"/>
    </location>
</feature>
<evidence type="ECO:0000256" key="2">
    <source>
        <dbReference type="SAM" id="MobiDB-lite"/>
    </source>
</evidence>
<protein>
    <submittedName>
        <fullName evidence="4">RlpA-like double-psi beta-barrel-protein domain-containing protein-containing protein</fullName>
    </submittedName>
</protein>
<dbReference type="PANTHER" id="PTHR31836:SF28">
    <property type="entry name" value="SRCR DOMAIN-CONTAINING PROTEIN-RELATED"/>
    <property type="match status" value="1"/>
</dbReference>
<feature type="compositionally biased region" description="Low complexity" evidence="2">
    <location>
        <begin position="74"/>
        <end position="84"/>
    </location>
</feature>
<dbReference type="InterPro" id="IPR036908">
    <property type="entry name" value="RlpA-like_sf"/>
</dbReference>
<feature type="signal peptide" evidence="3">
    <location>
        <begin position="1"/>
        <end position="17"/>
    </location>
</feature>